<feature type="region of interest" description="Disordered" evidence="1">
    <location>
        <begin position="414"/>
        <end position="448"/>
    </location>
</feature>
<feature type="compositionally biased region" description="Basic and acidic residues" evidence="1">
    <location>
        <begin position="420"/>
        <end position="435"/>
    </location>
</feature>
<comment type="caution">
    <text evidence="2">The sequence shown here is derived from an EMBL/GenBank/DDBJ whole genome shotgun (WGS) entry which is preliminary data.</text>
</comment>
<dbReference type="RefSeq" id="WP_272459251.1">
    <property type="nucleotide sequence ID" value="NZ_JAGTJJ010000031.1"/>
</dbReference>
<evidence type="ECO:0000313" key="2">
    <source>
        <dbReference type="EMBL" id="MDC3985799.1"/>
    </source>
</evidence>
<name>A0A9X3X8P2_9BACT</name>
<dbReference type="AlphaFoldDB" id="A0A9X3X8P2"/>
<protein>
    <submittedName>
        <fullName evidence="2">Uncharacterized protein</fullName>
    </submittedName>
</protein>
<evidence type="ECO:0000256" key="1">
    <source>
        <dbReference type="SAM" id="MobiDB-lite"/>
    </source>
</evidence>
<keyword evidence="3" id="KW-1185">Reference proteome</keyword>
<dbReference type="EMBL" id="JAGTJJ010000031">
    <property type="protein sequence ID" value="MDC3985799.1"/>
    <property type="molecule type" value="Genomic_DNA"/>
</dbReference>
<accession>A0A9X3X8P2</accession>
<reference evidence="2 3" key="1">
    <citation type="submission" date="2021-04" db="EMBL/GenBank/DDBJ databases">
        <title>Genome analysis of Polyangium sp.</title>
        <authorList>
            <person name="Li Y."/>
            <person name="Wang J."/>
        </authorList>
    </citation>
    <scope>NUCLEOTIDE SEQUENCE [LARGE SCALE GENOMIC DNA]</scope>
    <source>
        <strain evidence="2 3">SDU14</strain>
    </source>
</reference>
<sequence>MVTSADYSGYLLFFDESEFRRKALSDLDEPGHIATISTVADDWPHRGVELCFISTDGVTISHVALARKGDMIVTREYRVTLYRISAIDPAGLMHGDSQHLCKWSLHVCTRAPIEVWNRIYAQASSSQIVIELNDRRIESNRRYRDDAYTTMAMERDAIGISLEISGFDRSLVLVEHELSGREPSSYIKRLRGASSGLVHEDRMIEHDAQLFQGAIGHKTDVIGTVVFSKSSGERLYVTNYNRTPVESTLGVDLVYYNELYRSFVMVQYKRMQQESGDHVFRFSKDKNYEDEFAKMYKFDIDALQAIPTNALEYRLHPGAFFFKLCPDAFFDPISPDMINGMYFPVSYWHVIGGTDETMGPKGGRRVSYDNSGRYFSNGLFAQLVRFGWIGSTNVATSLLEDVIDSSLKNGRSVTLASGRATREASNKRVKPDSLRPKPSSGRRGSRNR</sequence>
<organism evidence="2 3">
    <name type="scientific">Polyangium jinanense</name>
    <dbReference type="NCBI Taxonomy" id="2829994"/>
    <lineage>
        <taxon>Bacteria</taxon>
        <taxon>Pseudomonadati</taxon>
        <taxon>Myxococcota</taxon>
        <taxon>Polyangia</taxon>
        <taxon>Polyangiales</taxon>
        <taxon>Polyangiaceae</taxon>
        <taxon>Polyangium</taxon>
    </lineage>
</organism>
<gene>
    <name evidence="2" type="ORF">KEG57_35290</name>
</gene>
<dbReference type="Proteomes" id="UP001151081">
    <property type="component" value="Unassembled WGS sequence"/>
</dbReference>
<evidence type="ECO:0000313" key="3">
    <source>
        <dbReference type="Proteomes" id="UP001151081"/>
    </source>
</evidence>
<proteinExistence type="predicted"/>